<gene>
    <name evidence="2" type="primary">iolE</name>
    <name evidence="2" type="ORF">AAE02nite_27980</name>
</gene>
<dbReference type="InterPro" id="IPR006311">
    <property type="entry name" value="TAT_signal"/>
</dbReference>
<dbReference type="PROSITE" id="PS51318">
    <property type="entry name" value="TAT"/>
    <property type="match status" value="1"/>
</dbReference>
<organism evidence="2 3">
    <name type="scientific">Adhaeribacter aerolatus</name>
    <dbReference type="NCBI Taxonomy" id="670289"/>
    <lineage>
        <taxon>Bacteria</taxon>
        <taxon>Pseudomonadati</taxon>
        <taxon>Bacteroidota</taxon>
        <taxon>Cytophagia</taxon>
        <taxon>Cytophagales</taxon>
        <taxon>Hymenobacteraceae</taxon>
        <taxon>Adhaeribacter</taxon>
    </lineage>
</organism>
<dbReference type="PANTHER" id="PTHR12110">
    <property type="entry name" value="HYDROXYPYRUVATE ISOMERASE"/>
    <property type="match status" value="1"/>
</dbReference>
<dbReference type="SUPFAM" id="SSF51658">
    <property type="entry name" value="Xylose isomerase-like"/>
    <property type="match status" value="1"/>
</dbReference>
<dbReference type="OrthoDB" id="9779184at2"/>
<reference evidence="2 3" key="1">
    <citation type="submission" date="2019-07" db="EMBL/GenBank/DDBJ databases">
        <title>Whole genome shotgun sequence of Adhaeribacter aerolatus NBRC 106133.</title>
        <authorList>
            <person name="Hosoyama A."/>
            <person name="Uohara A."/>
            <person name="Ohji S."/>
            <person name="Ichikawa N."/>
        </authorList>
    </citation>
    <scope>NUCLEOTIDE SEQUENCE [LARGE SCALE GENOMIC DNA]</scope>
    <source>
        <strain evidence="2 3">NBRC 106133</strain>
    </source>
</reference>
<dbReference type="AlphaFoldDB" id="A0A512AZK9"/>
<keyword evidence="3" id="KW-1185">Reference proteome</keyword>
<dbReference type="InterPro" id="IPR036237">
    <property type="entry name" value="Xyl_isomerase-like_sf"/>
</dbReference>
<proteinExistence type="predicted"/>
<sequence>MSTEISRRTFLAQLGLTALSLPVLTGFQAGGTGRISVPGLKLGYSAITWGGNDVQAIKDIAALGFKGVQLRSNVLKEYSAKPAELKAVLTQYKLELPMFSSGNANINTGDDEKVIQTHLDNAKFVKALGGRNIQITNSSRPKDGAAPTTEDLQKYGRLLNEIGRRSRDMGVITNYHNHMHQLGETPEEVDIILSSCDPQNVKLELDTAHYHQGGGDPVAAIKKYQSRLNALHLKDVRPKTGDSNPKAYTFVELGQGNVNLPGVFKALADVKFKGWGIVELDSVPDKAKTPAQCAEITRSYLNTLGFKVQS</sequence>
<evidence type="ECO:0000313" key="3">
    <source>
        <dbReference type="Proteomes" id="UP000321532"/>
    </source>
</evidence>
<protein>
    <submittedName>
        <fullName evidence="2">Myo-inosose-2 dehydratase</fullName>
    </submittedName>
</protein>
<dbReference type="Gene3D" id="3.20.20.150">
    <property type="entry name" value="Divalent-metal-dependent TIM barrel enzymes"/>
    <property type="match status" value="1"/>
</dbReference>
<dbReference type="InterPro" id="IPR050312">
    <property type="entry name" value="IolE/XylAMocC-like"/>
</dbReference>
<feature type="domain" description="Xylose isomerase-like TIM barrel" evidence="1">
    <location>
        <begin position="58"/>
        <end position="283"/>
    </location>
</feature>
<dbReference type="EMBL" id="BJYS01000020">
    <property type="protein sequence ID" value="GEO05134.1"/>
    <property type="molecule type" value="Genomic_DNA"/>
</dbReference>
<dbReference type="Pfam" id="PF01261">
    <property type="entry name" value="AP_endonuc_2"/>
    <property type="match status" value="1"/>
</dbReference>
<dbReference type="PANTHER" id="PTHR12110:SF41">
    <property type="entry name" value="INOSOSE DEHYDRATASE"/>
    <property type="match status" value="1"/>
</dbReference>
<evidence type="ECO:0000259" key="1">
    <source>
        <dbReference type="Pfam" id="PF01261"/>
    </source>
</evidence>
<name>A0A512AZK9_9BACT</name>
<evidence type="ECO:0000313" key="2">
    <source>
        <dbReference type="EMBL" id="GEO05134.1"/>
    </source>
</evidence>
<dbReference type="Proteomes" id="UP000321532">
    <property type="component" value="Unassembled WGS sequence"/>
</dbReference>
<dbReference type="InterPro" id="IPR013022">
    <property type="entry name" value="Xyl_isomerase-like_TIM-brl"/>
</dbReference>
<dbReference type="RefSeq" id="WP_146898471.1">
    <property type="nucleotide sequence ID" value="NZ_BJYS01000020.1"/>
</dbReference>
<accession>A0A512AZK9</accession>
<comment type="caution">
    <text evidence="2">The sequence shown here is derived from an EMBL/GenBank/DDBJ whole genome shotgun (WGS) entry which is preliminary data.</text>
</comment>